<dbReference type="PIRSF" id="PIRSF021700">
    <property type="entry name" value="3_dmu_93_MTrfase"/>
    <property type="match status" value="1"/>
</dbReference>
<comment type="caution">
    <text evidence="2">The sequence shown here is derived from an EMBL/GenBank/DDBJ whole genome shotgun (WGS) entry which is preliminary data.</text>
</comment>
<dbReference type="SUPFAM" id="SSF54593">
    <property type="entry name" value="Glyoxalase/Bleomycin resistance protein/Dihydroxybiphenyl dioxygenase"/>
    <property type="match status" value="1"/>
</dbReference>
<dbReference type="Pfam" id="PF06983">
    <property type="entry name" value="3-dmu-9_3-mt"/>
    <property type="match status" value="1"/>
</dbReference>
<evidence type="ECO:0000313" key="3">
    <source>
        <dbReference type="Proteomes" id="UP000707352"/>
    </source>
</evidence>
<dbReference type="EMBL" id="JAATJS010000004">
    <property type="protein sequence ID" value="NIX77725.1"/>
    <property type="molecule type" value="Genomic_DNA"/>
</dbReference>
<evidence type="ECO:0000313" key="2">
    <source>
        <dbReference type="EMBL" id="NIX77725.1"/>
    </source>
</evidence>
<dbReference type="PANTHER" id="PTHR33990">
    <property type="entry name" value="PROTEIN YJDN-RELATED"/>
    <property type="match status" value="1"/>
</dbReference>
<organism evidence="2 3">
    <name type="scientific">Microvirga terricola</name>
    <dbReference type="NCBI Taxonomy" id="2719797"/>
    <lineage>
        <taxon>Bacteria</taxon>
        <taxon>Pseudomonadati</taxon>
        <taxon>Pseudomonadota</taxon>
        <taxon>Alphaproteobacteria</taxon>
        <taxon>Hyphomicrobiales</taxon>
        <taxon>Methylobacteriaceae</taxon>
        <taxon>Microvirga</taxon>
    </lineage>
</organism>
<feature type="domain" description="PhnB-like" evidence="1">
    <location>
        <begin position="2"/>
        <end position="116"/>
    </location>
</feature>
<dbReference type="InterPro" id="IPR028973">
    <property type="entry name" value="PhnB-like"/>
</dbReference>
<dbReference type="InterPro" id="IPR029068">
    <property type="entry name" value="Glyas_Bleomycin-R_OHBP_Dase"/>
</dbReference>
<dbReference type="Proteomes" id="UP000707352">
    <property type="component" value="Unassembled WGS sequence"/>
</dbReference>
<dbReference type="Gene3D" id="3.10.180.10">
    <property type="entry name" value="2,3-Dihydroxybiphenyl 1,2-Dioxygenase, domain 1"/>
    <property type="match status" value="1"/>
</dbReference>
<name>A0ABX0VD07_9HYPH</name>
<evidence type="ECO:0000259" key="1">
    <source>
        <dbReference type="Pfam" id="PF06983"/>
    </source>
</evidence>
<reference evidence="2 3" key="1">
    <citation type="submission" date="2020-03" db="EMBL/GenBank/DDBJ databases">
        <title>The genome sequence of Microvirga sp. c23x22.</title>
        <authorList>
            <person name="Zhang X."/>
        </authorList>
    </citation>
    <scope>NUCLEOTIDE SEQUENCE [LARGE SCALE GENOMIC DNA]</scope>
    <source>
        <strain evidence="3">c23x22</strain>
    </source>
</reference>
<keyword evidence="3" id="KW-1185">Reference proteome</keyword>
<proteinExistence type="predicted"/>
<gene>
    <name evidence="2" type="ORF">HB375_14060</name>
</gene>
<accession>A0ABX0VD07</accession>
<dbReference type="RefSeq" id="WP_167673614.1">
    <property type="nucleotide sequence ID" value="NZ_JAATJS010000004.1"/>
</dbReference>
<protein>
    <submittedName>
        <fullName evidence="2">VOC family protein</fullName>
    </submittedName>
</protein>
<dbReference type="InterPro" id="IPR009725">
    <property type="entry name" value="3_dmu_93_MTrfase"/>
</dbReference>
<sequence>MQKITPFLWFDTEAEEAMNFYVSVFKNAKAGKVTRYGDSGPGPAGKVMTASFELNGVPFTALNGGPQFKFNEAISFVVHCQDQAEVDELWEKLSEGGEQRPCAWLKDKFGISWQIVPTVMIEMLSEPDPAKSKRVMEAMLQMTKIDIATLKRAMKASPLPA</sequence>
<dbReference type="CDD" id="cd06588">
    <property type="entry name" value="PhnB_like"/>
    <property type="match status" value="1"/>
</dbReference>